<feature type="region of interest" description="Disordered" evidence="1">
    <location>
        <begin position="77"/>
        <end position="134"/>
    </location>
</feature>
<organism evidence="2 3">
    <name type="scientific">Streblomastix strix</name>
    <dbReference type="NCBI Taxonomy" id="222440"/>
    <lineage>
        <taxon>Eukaryota</taxon>
        <taxon>Metamonada</taxon>
        <taxon>Preaxostyla</taxon>
        <taxon>Oxymonadida</taxon>
        <taxon>Streblomastigidae</taxon>
        <taxon>Streblomastix</taxon>
    </lineage>
</organism>
<proteinExistence type="predicted"/>
<dbReference type="EMBL" id="SNRW01013695">
    <property type="protein sequence ID" value="KAA6372314.1"/>
    <property type="molecule type" value="Genomic_DNA"/>
</dbReference>
<dbReference type="AlphaFoldDB" id="A0A5J4UQ42"/>
<protein>
    <submittedName>
        <fullName evidence="2">Uncharacterized protein</fullName>
    </submittedName>
</protein>
<evidence type="ECO:0000313" key="3">
    <source>
        <dbReference type="Proteomes" id="UP000324800"/>
    </source>
</evidence>
<evidence type="ECO:0000256" key="1">
    <source>
        <dbReference type="SAM" id="MobiDB-lite"/>
    </source>
</evidence>
<comment type="caution">
    <text evidence="2">The sequence shown here is derived from an EMBL/GenBank/DDBJ whole genome shotgun (WGS) entry which is preliminary data.</text>
</comment>
<feature type="compositionally biased region" description="Acidic residues" evidence="1">
    <location>
        <begin position="116"/>
        <end position="126"/>
    </location>
</feature>
<dbReference type="Proteomes" id="UP000324800">
    <property type="component" value="Unassembled WGS sequence"/>
</dbReference>
<evidence type="ECO:0000313" key="2">
    <source>
        <dbReference type="EMBL" id="KAA6372314.1"/>
    </source>
</evidence>
<feature type="compositionally biased region" description="Basic and acidic residues" evidence="1">
    <location>
        <begin position="101"/>
        <end position="115"/>
    </location>
</feature>
<name>A0A5J4UQ42_9EUKA</name>
<sequence>MLQYFEIVQSVSESLKINQILIIFIFSDRITSFEKQFEQLQAFQQLQQKGNDDLNNIYTDLPDIQITVGLLTALQPSSGSQNPGLDAGQRLKDTGSISAGNRERADPQINEGHDDNADEEEDEQTDEAALNQNKDYRVNAMTQPQVEENLGTQSQNVRARMPKVKWKKMRRFLLQLEYRRNLKEGKEVKKQKQKA</sequence>
<reference evidence="2 3" key="1">
    <citation type="submission" date="2019-03" db="EMBL/GenBank/DDBJ databases">
        <title>Single cell metagenomics reveals metabolic interactions within the superorganism composed of flagellate Streblomastix strix and complex community of Bacteroidetes bacteria on its surface.</title>
        <authorList>
            <person name="Treitli S.C."/>
            <person name="Kolisko M."/>
            <person name="Husnik F."/>
            <person name="Keeling P."/>
            <person name="Hampl V."/>
        </authorList>
    </citation>
    <scope>NUCLEOTIDE SEQUENCE [LARGE SCALE GENOMIC DNA]</scope>
    <source>
        <strain evidence="2">ST1C</strain>
    </source>
</reference>
<accession>A0A5J4UQ42</accession>
<gene>
    <name evidence="2" type="ORF">EZS28_032161</name>
</gene>